<evidence type="ECO:0000256" key="8">
    <source>
        <dbReference type="ARBA" id="ARBA00022771"/>
    </source>
</evidence>
<evidence type="ECO:0000256" key="5">
    <source>
        <dbReference type="ARBA" id="ARBA00022679"/>
    </source>
</evidence>
<evidence type="ECO:0000256" key="2">
    <source>
        <dbReference type="ARBA" id="ARBA00001947"/>
    </source>
</evidence>
<dbReference type="GeneID" id="104711006"/>
<evidence type="ECO:0000256" key="9">
    <source>
        <dbReference type="ARBA" id="ARBA00022786"/>
    </source>
</evidence>
<feature type="compositionally biased region" description="Basic and acidic residues" evidence="11">
    <location>
        <begin position="7"/>
        <end position="18"/>
    </location>
</feature>
<reference evidence="14" key="2">
    <citation type="journal article" date="2014" name="Nat. Commun.">
        <title>The emerging biofuel crop Camelina sativa retains a highly undifferentiated hexaploid genome structure.</title>
        <authorList>
            <person name="Kagale S."/>
            <person name="Koh C."/>
            <person name="Nixon J."/>
            <person name="Bollina V."/>
            <person name="Clarke W.E."/>
            <person name="Tuteja R."/>
            <person name="Spillane C."/>
            <person name="Robinson S.J."/>
            <person name="Links M.G."/>
            <person name="Clarke C."/>
            <person name="Higgins E.E."/>
            <person name="Huebert T."/>
            <person name="Sharpe A.G."/>
            <person name="Parkin I.A."/>
        </authorList>
    </citation>
    <scope>NUCLEOTIDE SEQUENCE [LARGE SCALE GENOMIC DNA]</scope>
    <source>
        <strain evidence="14">r\DH55</strain>
    </source>
</reference>
<name>A0ABM0TGW9_CAMSA</name>
<evidence type="ECO:0000256" key="3">
    <source>
        <dbReference type="ARBA" id="ARBA00004906"/>
    </source>
</evidence>
<keyword evidence="12" id="KW-0472">Membrane</keyword>
<sequence length="379" mass="43499">MHKKNMKKEGDLVREDAPKPTIGKPSPGDLSSDSYILYFKGLRNWQWQIPTGLTLAGFGVAISREDDDNILFQMNGLLDDSDVSIWEVEFMALKLGLNKALSLGINHISFYCDDHDIFESVMGRLAPTSEKIALLMDDVQSIRQKFTTSIPVLVTRTRTKFVFDLAMETLPKPLFGRAGNMFSVACSHRFSVEYMKEQIELALNQGDLPRCPHPGCKSNLTLRSCAHLLTPKLKEMWEQRVNEDSIPVCDRFHCPNPSCWGLMSKTELLESSEDGVRRSCYKCRKPFCINCKVMWHSNLSCAEYKRSGGKPSTTLWRQCRSCQHMNKLFDGRITVTCRCGYRFCYKCGSQWKFGGCFHHRQFLMMVVFALVFFFILFYV</sequence>
<evidence type="ECO:0000256" key="12">
    <source>
        <dbReference type="SAM" id="Phobius"/>
    </source>
</evidence>
<keyword evidence="5" id="KW-0808">Transferase</keyword>
<evidence type="ECO:0000256" key="6">
    <source>
        <dbReference type="ARBA" id="ARBA00022723"/>
    </source>
</evidence>
<dbReference type="InterPro" id="IPR031127">
    <property type="entry name" value="E3_UB_ligase_RBR"/>
</dbReference>
<dbReference type="EC" id="2.3.2.31" evidence="4"/>
<dbReference type="InterPro" id="IPR036397">
    <property type="entry name" value="RNaseH_sf"/>
</dbReference>
<feature type="transmembrane region" description="Helical" evidence="12">
    <location>
        <begin position="362"/>
        <end position="378"/>
    </location>
</feature>
<reference evidence="14" key="1">
    <citation type="journal article" date="1997" name="Nucleic Acids Res.">
        <title>tRNAscan-SE: a program for improved detection of transfer RNA genes in genomic sequence.</title>
        <authorList>
            <person name="Lowe T.M."/>
            <person name="Eddy S.R."/>
        </authorList>
    </citation>
    <scope>NUCLEOTIDE SEQUENCE [LARGE SCALE GENOMIC DNA]</scope>
    <source>
        <strain evidence="14">r\DH55</strain>
    </source>
</reference>
<comment type="catalytic activity">
    <reaction evidence="1">
        <text>[E2 ubiquitin-conjugating enzyme]-S-ubiquitinyl-L-cysteine + [acceptor protein]-L-lysine = [E2 ubiquitin-conjugating enzyme]-L-cysteine + [acceptor protein]-N(6)-ubiquitinyl-L-lysine.</text>
        <dbReference type="EC" id="2.3.2.31"/>
    </reaction>
</comment>
<dbReference type="Gene3D" id="3.30.420.10">
    <property type="entry name" value="Ribonuclease H-like superfamily/Ribonuclease H"/>
    <property type="match status" value="1"/>
</dbReference>
<dbReference type="InterPro" id="IPR002156">
    <property type="entry name" value="RNaseH_domain"/>
</dbReference>
<organism evidence="14 16">
    <name type="scientific">Camelina sativa</name>
    <name type="common">False flax</name>
    <name type="synonym">Myagrum sativum</name>
    <dbReference type="NCBI Taxonomy" id="90675"/>
    <lineage>
        <taxon>Eukaryota</taxon>
        <taxon>Viridiplantae</taxon>
        <taxon>Streptophyta</taxon>
        <taxon>Embryophyta</taxon>
        <taxon>Tracheophyta</taxon>
        <taxon>Spermatophyta</taxon>
        <taxon>Magnoliopsida</taxon>
        <taxon>eudicotyledons</taxon>
        <taxon>Gunneridae</taxon>
        <taxon>Pentapetalae</taxon>
        <taxon>rosids</taxon>
        <taxon>malvids</taxon>
        <taxon>Brassicales</taxon>
        <taxon>Brassicaceae</taxon>
        <taxon>Camelineae</taxon>
        <taxon>Camelina</taxon>
    </lineage>
</organism>
<keyword evidence="12" id="KW-0812">Transmembrane</keyword>
<dbReference type="RefSeq" id="XP_010426257.1">
    <property type="nucleotide sequence ID" value="XM_010427955.1"/>
</dbReference>
<dbReference type="Gene3D" id="3.30.40.10">
    <property type="entry name" value="Zinc/RING finger domain, C3HC4 (zinc finger)"/>
    <property type="match status" value="1"/>
</dbReference>
<feature type="domain" description="RING-type" evidence="13">
    <location>
        <begin position="159"/>
        <end position="379"/>
    </location>
</feature>
<keyword evidence="7" id="KW-0677">Repeat</keyword>
<dbReference type="Proteomes" id="UP000694864">
    <property type="component" value="Chromosome 9"/>
</dbReference>
<dbReference type="GeneID" id="104711267"/>
<evidence type="ECO:0000313" key="15">
    <source>
        <dbReference type="RefSeq" id="XP_010425976.1"/>
    </source>
</evidence>
<comment type="cofactor">
    <cofactor evidence="2">
        <name>Zn(2+)</name>
        <dbReference type="ChEBI" id="CHEBI:29105"/>
    </cofactor>
</comment>
<dbReference type="InterPro" id="IPR044066">
    <property type="entry name" value="TRIAD_supradom"/>
</dbReference>
<dbReference type="InterPro" id="IPR002867">
    <property type="entry name" value="IBR_dom"/>
</dbReference>
<dbReference type="PANTHER" id="PTHR11685">
    <property type="entry name" value="RBR FAMILY RING FINGER AND IBR DOMAIN-CONTAINING"/>
    <property type="match status" value="1"/>
</dbReference>
<evidence type="ECO:0000256" key="10">
    <source>
        <dbReference type="ARBA" id="ARBA00022833"/>
    </source>
</evidence>
<evidence type="ECO:0000256" key="4">
    <source>
        <dbReference type="ARBA" id="ARBA00012251"/>
    </source>
</evidence>
<evidence type="ECO:0000313" key="16">
    <source>
        <dbReference type="RefSeq" id="XP_010426257.1"/>
    </source>
</evidence>
<dbReference type="RefSeq" id="XP_010425976.1">
    <property type="nucleotide sequence ID" value="XM_010427674.1"/>
</dbReference>
<dbReference type="CDD" id="cd22582">
    <property type="entry name" value="BRcat_RBR_unk"/>
    <property type="match status" value="1"/>
</dbReference>
<protein>
    <recommendedName>
        <fullName evidence="4">RBR-type E3 ubiquitin transferase</fullName>
        <ecNumber evidence="4">2.3.2.31</ecNumber>
    </recommendedName>
</protein>
<gene>
    <name evidence="16" type="primary">LOC104711267</name>
    <name evidence="15" type="synonym">LOC104711006</name>
</gene>
<keyword evidence="14" id="KW-1185">Reference proteome</keyword>
<evidence type="ECO:0000313" key="14">
    <source>
        <dbReference type="Proteomes" id="UP000694864"/>
    </source>
</evidence>
<evidence type="ECO:0000256" key="11">
    <source>
        <dbReference type="SAM" id="MobiDB-lite"/>
    </source>
</evidence>
<evidence type="ECO:0000256" key="1">
    <source>
        <dbReference type="ARBA" id="ARBA00001798"/>
    </source>
</evidence>
<keyword evidence="12" id="KW-1133">Transmembrane helix</keyword>
<keyword evidence="10" id="KW-0862">Zinc</keyword>
<dbReference type="PROSITE" id="PS51873">
    <property type="entry name" value="TRIAD"/>
    <property type="match status" value="1"/>
</dbReference>
<feature type="region of interest" description="Disordered" evidence="11">
    <location>
        <begin position="1"/>
        <end position="27"/>
    </location>
</feature>
<comment type="pathway">
    <text evidence="3">Protein modification; protein ubiquitination.</text>
</comment>
<dbReference type="InterPro" id="IPR013083">
    <property type="entry name" value="Znf_RING/FYVE/PHD"/>
</dbReference>
<dbReference type="Pfam" id="PF13456">
    <property type="entry name" value="RVT_3"/>
    <property type="match status" value="1"/>
</dbReference>
<keyword evidence="8" id="KW-0863">Zinc-finger</keyword>
<keyword evidence="6" id="KW-0479">Metal-binding</keyword>
<reference evidence="15 16" key="3">
    <citation type="submission" date="2025-05" db="UniProtKB">
        <authorList>
            <consortium name="RefSeq"/>
        </authorList>
    </citation>
    <scope>IDENTIFICATION</scope>
    <source>
        <tissue evidence="15 16">Leaf</tissue>
    </source>
</reference>
<dbReference type="Pfam" id="PF01485">
    <property type="entry name" value="IBR"/>
    <property type="match status" value="1"/>
</dbReference>
<dbReference type="CDD" id="cd22584">
    <property type="entry name" value="Rcat_RBR_unk"/>
    <property type="match status" value="1"/>
</dbReference>
<keyword evidence="9" id="KW-0833">Ubl conjugation pathway</keyword>
<accession>A0ABM0TGW9</accession>
<dbReference type="Gene3D" id="1.20.120.1750">
    <property type="match status" value="1"/>
</dbReference>
<dbReference type="SMART" id="SM00647">
    <property type="entry name" value="IBR"/>
    <property type="match status" value="1"/>
</dbReference>
<proteinExistence type="predicted"/>
<dbReference type="SUPFAM" id="SSF57850">
    <property type="entry name" value="RING/U-box"/>
    <property type="match status" value="3"/>
</dbReference>
<evidence type="ECO:0000259" key="13">
    <source>
        <dbReference type="PROSITE" id="PS51873"/>
    </source>
</evidence>
<evidence type="ECO:0000256" key="7">
    <source>
        <dbReference type="ARBA" id="ARBA00022737"/>
    </source>
</evidence>